<accession>A0ABR1IV33</accession>
<feature type="region of interest" description="Disordered" evidence="1">
    <location>
        <begin position="1"/>
        <end position="24"/>
    </location>
</feature>
<proteinExistence type="predicted"/>
<evidence type="ECO:0000313" key="3">
    <source>
        <dbReference type="Proteomes" id="UP001498398"/>
    </source>
</evidence>
<keyword evidence="3" id="KW-1185">Reference proteome</keyword>
<organism evidence="2 3">
    <name type="scientific">Marasmiellus scandens</name>
    <dbReference type="NCBI Taxonomy" id="2682957"/>
    <lineage>
        <taxon>Eukaryota</taxon>
        <taxon>Fungi</taxon>
        <taxon>Dikarya</taxon>
        <taxon>Basidiomycota</taxon>
        <taxon>Agaricomycotina</taxon>
        <taxon>Agaricomycetes</taxon>
        <taxon>Agaricomycetidae</taxon>
        <taxon>Agaricales</taxon>
        <taxon>Marasmiineae</taxon>
        <taxon>Omphalotaceae</taxon>
        <taxon>Marasmiellus</taxon>
    </lineage>
</organism>
<name>A0ABR1IV33_9AGAR</name>
<evidence type="ECO:0000256" key="1">
    <source>
        <dbReference type="SAM" id="MobiDB-lite"/>
    </source>
</evidence>
<dbReference type="Proteomes" id="UP001498398">
    <property type="component" value="Unassembled WGS sequence"/>
</dbReference>
<comment type="caution">
    <text evidence="2">The sequence shown here is derived from an EMBL/GenBank/DDBJ whole genome shotgun (WGS) entry which is preliminary data.</text>
</comment>
<evidence type="ECO:0000313" key="2">
    <source>
        <dbReference type="EMBL" id="KAK7438755.1"/>
    </source>
</evidence>
<sequence length="55" mass="5950">MSHNTSRGLDNSQENDDDLGPIVLPAPDANQAVLLTALKKAQLQIQELKTRTAAH</sequence>
<reference evidence="2 3" key="1">
    <citation type="submission" date="2024-01" db="EMBL/GenBank/DDBJ databases">
        <title>A draft genome for the cacao thread blight pathogen Marasmiellus scandens.</title>
        <authorList>
            <person name="Baruah I.K."/>
            <person name="Leung J."/>
            <person name="Bukari Y."/>
            <person name="Amoako-Attah I."/>
            <person name="Meinhardt L.W."/>
            <person name="Bailey B.A."/>
            <person name="Cohen S.P."/>
        </authorList>
    </citation>
    <scope>NUCLEOTIDE SEQUENCE [LARGE SCALE GENOMIC DNA]</scope>
    <source>
        <strain evidence="2 3">GH-19</strain>
    </source>
</reference>
<feature type="compositionally biased region" description="Polar residues" evidence="1">
    <location>
        <begin position="1"/>
        <end position="12"/>
    </location>
</feature>
<protein>
    <submittedName>
        <fullName evidence="2">Uncharacterized protein</fullName>
    </submittedName>
</protein>
<dbReference type="EMBL" id="JBANRG010000077">
    <property type="protein sequence ID" value="KAK7438755.1"/>
    <property type="molecule type" value="Genomic_DNA"/>
</dbReference>
<gene>
    <name evidence="2" type="ORF">VKT23_017885</name>
</gene>